<name>A0A1F6CYT3_HANXR</name>
<proteinExistence type="predicted"/>
<accession>A0A1F6CYT3</accession>
<evidence type="ECO:0008006" key="5">
    <source>
        <dbReference type="Google" id="ProtNLM"/>
    </source>
</evidence>
<dbReference type="InterPro" id="IPR025738">
    <property type="entry name" value="BatD"/>
</dbReference>
<evidence type="ECO:0000256" key="1">
    <source>
        <dbReference type="SAM" id="MobiDB-lite"/>
    </source>
</evidence>
<dbReference type="Proteomes" id="UP000178606">
    <property type="component" value="Unassembled WGS sequence"/>
</dbReference>
<feature type="compositionally biased region" description="Gly residues" evidence="1">
    <location>
        <begin position="130"/>
        <end position="139"/>
    </location>
</feature>
<evidence type="ECO:0000313" key="3">
    <source>
        <dbReference type="EMBL" id="OGG54315.1"/>
    </source>
</evidence>
<dbReference type="Pfam" id="PF13584">
    <property type="entry name" value="BatD"/>
    <property type="match status" value="2"/>
</dbReference>
<evidence type="ECO:0000256" key="2">
    <source>
        <dbReference type="SAM" id="SignalP"/>
    </source>
</evidence>
<gene>
    <name evidence="3" type="ORF">A3F84_14810</name>
</gene>
<comment type="caution">
    <text evidence="3">The sequence shown here is derived from an EMBL/GenBank/DDBJ whole genome shotgun (WGS) entry which is preliminary data.</text>
</comment>
<evidence type="ECO:0000313" key="4">
    <source>
        <dbReference type="Proteomes" id="UP000178606"/>
    </source>
</evidence>
<protein>
    <recommendedName>
        <fullName evidence="5">Protein BatD</fullName>
    </recommendedName>
</protein>
<dbReference type="AlphaFoldDB" id="A0A1F6CYT3"/>
<feature type="region of interest" description="Disordered" evidence="1">
    <location>
        <begin position="130"/>
        <end position="149"/>
    </location>
</feature>
<sequence length="606" mass="65644">MRIPIIILAIFLLVSSAWAKDLTFVATVDQTRVGLDGQITLTLTVTGEGLGGVPDPKLPALDAFVIVGTNSSSSTQISFVNGAVTATKTVEFIYALRPTKTGTFTIGAASIQVEGKVHTTDPIPVEVVPGGAGGGGRGGVAPPPQRGLSGQDVAELEKNLFLEVTPDRRQVYVGEQVTLTYKLYTRYGLQNVQYSKTPAYTGFWAEALFDAQQLDFRQEVRNGKAFNVALLKRVALFPATAGDKTLDQMELGCDIPVRSRPGGLFDDFDFFGRVQRVTLRSDPLTIEVLPLPAGAPAGFRGAVGSYAVTASATPRSVAEGDPISVKVTVSGAGNLDAVTEPGRPESRDFKVYDPKVSRSAQKTGNRIGGSKTFEYVVIPERAGQVVLPAFEFVSFDPQRRQYATAATPPIPISVSPAKRLAEGGFRLSREEVTQVGRDIRYIKPDAESLEDQGEALYQGWGFLSLQALPLLALAGALAYRRHLDRLRGDVAYARRRRSRGEAARRLRAARQMLEGGQGPAFHAEVYRALSQFLADRLNVPAAGLTTDAVARHLEDRQVEAEVVGQVQDIFERCDFARFAPSTVQNGEMERLYEETEAVIGALERKI</sequence>
<dbReference type="PANTHER" id="PTHR40940">
    <property type="entry name" value="PROTEIN BATD-RELATED"/>
    <property type="match status" value="1"/>
</dbReference>
<dbReference type="PANTHER" id="PTHR40940:SF2">
    <property type="entry name" value="BATD"/>
    <property type="match status" value="1"/>
</dbReference>
<dbReference type="EMBL" id="MFKF01000107">
    <property type="protein sequence ID" value="OGG54315.1"/>
    <property type="molecule type" value="Genomic_DNA"/>
</dbReference>
<organism evidence="3 4">
    <name type="scientific">Handelsmanbacteria sp. (strain RIFCSPLOWO2_12_FULL_64_10)</name>
    <dbReference type="NCBI Taxonomy" id="1817868"/>
    <lineage>
        <taxon>Bacteria</taxon>
        <taxon>Candidatus Handelsmaniibacteriota</taxon>
    </lineage>
</organism>
<feature type="chain" id="PRO_5009523708" description="Protein BatD" evidence="2">
    <location>
        <begin position="20"/>
        <end position="606"/>
    </location>
</feature>
<keyword evidence="2" id="KW-0732">Signal</keyword>
<reference evidence="3 4" key="1">
    <citation type="journal article" date="2016" name="Nat. Commun.">
        <title>Thousands of microbial genomes shed light on interconnected biogeochemical processes in an aquifer system.</title>
        <authorList>
            <person name="Anantharaman K."/>
            <person name="Brown C.T."/>
            <person name="Hug L.A."/>
            <person name="Sharon I."/>
            <person name="Castelle C.J."/>
            <person name="Probst A.J."/>
            <person name="Thomas B.C."/>
            <person name="Singh A."/>
            <person name="Wilkins M.J."/>
            <person name="Karaoz U."/>
            <person name="Brodie E.L."/>
            <person name="Williams K.H."/>
            <person name="Hubbard S.S."/>
            <person name="Banfield J.F."/>
        </authorList>
    </citation>
    <scope>NUCLEOTIDE SEQUENCE [LARGE SCALE GENOMIC DNA]</scope>
    <source>
        <strain evidence="4">RIFCSPLOWO2_12_FULL_64_10</strain>
    </source>
</reference>
<feature type="signal peptide" evidence="2">
    <location>
        <begin position="1"/>
        <end position="19"/>
    </location>
</feature>